<dbReference type="InterPro" id="IPR007569">
    <property type="entry name" value="DUF559"/>
</dbReference>
<dbReference type="Pfam" id="PF04480">
    <property type="entry name" value="DUF559"/>
    <property type="match status" value="1"/>
</dbReference>
<evidence type="ECO:0000313" key="3">
    <source>
        <dbReference type="EMBL" id="ALG86734.1"/>
    </source>
</evidence>
<evidence type="ECO:0000259" key="2">
    <source>
        <dbReference type="Pfam" id="PF04480"/>
    </source>
</evidence>
<evidence type="ECO:0000256" key="1">
    <source>
        <dbReference type="SAM" id="Phobius"/>
    </source>
</evidence>
<dbReference type="OrthoDB" id="4701311at2"/>
<proteinExistence type="predicted"/>
<dbReference type="AlphaFoldDB" id="A0A0N9MU60"/>
<accession>A0A0N9MU60</accession>
<dbReference type="InterPro" id="IPR011335">
    <property type="entry name" value="Restrct_endonuc-II-like"/>
</dbReference>
<dbReference type="KEGG" id="goq:ACH46_08695"/>
<feature type="domain" description="DUF559" evidence="2">
    <location>
        <begin position="180"/>
        <end position="257"/>
    </location>
</feature>
<evidence type="ECO:0000313" key="4">
    <source>
        <dbReference type="Proteomes" id="UP000063789"/>
    </source>
</evidence>
<keyword evidence="1" id="KW-0472">Membrane</keyword>
<dbReference type="STRING" id="1136941.ACH46_08695"/>
<name>A0A0N9MU60_9ACTN</name>
<sequence length="277" mass="31232">MDTGVIRWGALRERASRAEIDRAVADGDIIKLRRDWYAMPTAHPDVVQAVAAGGVLSCASALALYGIWVPPMDKVHIRGNDATARLHPHWCRQRGRQPAERGAVDDLETALRHAAKCLPEEDFVVVCDSILNKGLVAPSTLEYWFGSAPRSITDRLQRCDGRAESGTETMARLRLQSHNLRVRTQVQIPEVGRVDMVIGESLIVEVDGYTYHADPETFENDRLRDLHAKALGYNVIRLTFKQVVYQWNVVEPLILEIVRRREHLKPLPQLARTATTF</sequence>
<dbReference type="Gene3D" id="3.40.960.10">
    <property type="entry name" value="VSR Endonuclease"/>
    <property type="match status" value="1"/>
</dbReference>
<dbReference type="PATRIC" id="fig|1136941.3.peg.1769"/>
<dbReference type="SUPFAM" id="SSF52980">
    <property type="entry name" value="Restriction endonuclease-like"/>
    <property type="match status" value="1"/>
</dbReference>
<gene>
    <name evidence="3" type="ORF">ACH46_08695</name>
</gene>
<protein>
    <recommendedName>
        <fullName evidence="2">DUF559 domain-containing protein</fullName>
    </recommendedName>
</protein>
<keyword evidence="1" id="KW-0812">Transmembrane</keyword>
<keyword evidence="4" id="KW-1185">Reference proteome</keyword>
<reference evidence="3 4" key="2">
    <citation type="journal article" date="2017" name="Int. J. Syst. Evol. Microbiol.">
        <title>Gordonia phthalatica sp. nov., a di-n-butyl phthalate-degrading bacterium isolated from activated sludge.</title>
        <authorList>
            <person name="Jin D."/>
            <person name="Kong X."/>
            <person name="Jia M."/>
            <person name="Yu X."/>
            <person name="Wang X."/>
            <person name="Zhuang X."/>
            <person name="Deng Y."/>
            <person name="Bai Z."/>
        </authorList>
    </citation>
    <scope>NUCLEOTIDE SEQUENCE [LARGE SCALE GENOMIC DNA]</scope>
    <source>
        <strain evidence="3 4">QH-11</strain>
    </source>
</reference>
<keyword evidence="1" id="KW-1133">Transmembrane helix</keyword>
<dbReference type="Proteomes" id="UP000063789">
    <property type="component" value="Chromosome"/>
</dbReference>
<organism evidence="3 4">
    <name type="scientific">Gordonia phthalatica</name>
    <dbReference type="NCBI Taxonomy" id="1136941"/>
    <lineage>
        <taxon>Bacteria</taxon>
        <taxon>Bacillati</taxon>
        <taxon>Actinomycetota</taxon>
        <taxon>Actinomycetes</taxon>
        <taxon>Mycobacteriales</taxon>
        <taxon>Gordoniaceae</taxon>
        <taxon>Gordonia</taxon>
    </lineage>
</organism>
<feature type="transmembrane region" description="Helical" evidence="1">
    <location>
        <begin position="46"/>
        <end position="68"/>
    </location>
</feature>
<reference evidence="4" key="1">
    <citation type="submission" date="2015-06" db="EMBL/GenBank/DDBJ databases">
        <title>Complete genome sequence and metabolic analysis of phthalate degradation pathway in Gordonia sp. QH-11.</title>
        <authorList>
            <person name="Jin D."/>
            <person name="Kong X."/>
            <person name="Bai Z."/>
        </authorList>
    </citation>
    <scope>NUCLEOTIDE SEQUENCE [LARGE SCALE GENOMIC DNA]</scope>
    <source>
        <strain evidence="4">QH-11</strain>
    </source>
</reference>
<dbReference type="EMBL" id="CP011853">
    <property type="protein sequence ID" value="ALG86734.1"/>
    <property type="molecule type" value="Genomic_DNA"/>
</dbReference>